<dbReference type="SMART" id="SM00822">
    <property type="entry name" value="PKS_KR"/>
    <property type="match status" value="1"/>
</dbReference>
<evidence type="ECO:0000256" key="1">
    <source>
        <dbReference type="ARBA" id="ARBA00006484"/>
    </source>
</evidence>
<dbReference type="PANTHER" id="PTHR42901">
    <property type="entry name" value="ALCOHOL DEHYDROGENASE"/>
    <property type="match status" value="1"/>
</dbReference>
<dbReference type="STRING" id="879819.A0A0J0XH70"/>
<dbReference type="AlphaFoldDB" id="A0A0J0XH70"/>
<proteinExistence type="inferred from homology"/>
<evidence type="ECO:0000313" key="6">
    <source>
        <dbReference type="EMBL" id="KLT40441.1"/>
    </source>
</evidence>
<dbReference type="OrthoDB" id="6251714at2759"/>
<dbReference type="EMBL" id="KQ087234">
    <property type="protein sequence ID" value="KLT40441.1"/>
    <property type="molecule type" value="Genomic_DNA"/>
</dbReference>
<dbReference type="Pfam" id="PF00106">
    <property type="entry name" value="adh_short"/>
    <property type="match status" value="1"/>
</dbReference>
<feature type="domain" description="Ketoreductase" evidence="5">
    <location>
        <begin position="32"/>
        <end position="222"/>
    </location>
</feature>
<dbReference type="GeneID" id="28984463"/>
<dbReference type="PRINTS" id="PR00081">
    <property type="entry name" value="GDHRDH"/>
</dbReference>
<dbReference type="InterPro" id="IPR036291">
    <property type="entry name" value="NAD(P)-bd_dom_sf"/>
</dbReference>
<keyword evidence="3" id="KW-0560">Oxidoreductase</keyword>
<gene>
    <name evidence="6" type="ORF">CC85DRAFT_287416</name>
</gene>
<dbReference type="InterPro" id="IPR020904">
    <property type="entry name" value="Sc_DH/Rdtase_CS"/>
</dbReference>
<dbReference type="SUPFAM" id="SSF51735">
    <property type="entry name" value="NAD(P)-binding Rossmann-fold domains"/>
    <property type="match status" value="1"/>
</dbReference>
<reference evidence="6 7" key="1">
    <citation type="submission" date="2015-03" db="EMBL/GenBank/DDBJ databases">
        <title>Genomics and transcriptomics of the oil-accumulating basidiomycete yeast T. oleaginosus allow insights into substrate utilization and the diverse evolutionary trajectories of mating systems in fungi.</title>
        <authorList>
            <consortium name="DOE Joint Genome Institute"/>
            <person name="Kourist R."/>
            <person name="Kracht O."/>
            <person name="Bracharz F."/>
            <person name="Lipzen A."/>
            <person name="Nolan M."/>
            <person name="Ohm R."/>
            <person name="Grigoriev I."/>
            <person name="Sun S."/>
            <person name="Heitman J."/>
            <person name="Bruck T."/>
            <person name="Nowrousian M."/>
        </authorList>
    </citation>
    <scope>NUCLEOTIDE SEQUENCE [LARGE SCALE GENOMIC DNA]</scope>
    <source>
        <strain evidence="6 7">IBC0246</strain>
    </source>
</reference>
<dbReference type="InterPro" id="IPR002347">
    <property type="entry name" value="SDR_fam"/>
</dbReference>
<dbReference type="RefSeq" id="XP_018276932.1">
    <property type="nucleotide sequence ID" value="XM_018423860.1"/>
</dbReference>
<organism evidence="6 7">
    <name type="scientific">Cutaneotrichosporon oleaginosum</name>
    <dbReference type="NCBI Taxonomy" id="879819"/>
    <lineage>
        <taxon>Eukaryota</taxon>
        <taxon>Fungi</taxon>
        <taxon>Dikarya</taxon>
        <taxon>Basidiomycota</taxon>
        <taxon>Agaricomycotina</taxon>
        <taxon>Tremellomycetes</taxon>
        <taxon>Trichosporonales</taxon>
        <taxon>Trichosporonaceae</taxon>
        <taxon>Cutaneotrichosporon</taxon>
    </lineage>
</organism>
<dbReference type="Gene3D" id="3.40.50.720">
    <property type="entry name" value="NAD(P)-binding Rossmann-like Domain"/>
    <property type="match status" value="1"/>
</dbReference>
<dbReference type="PRINTS" id="PR00080">
    <property type="entry name" value="SDRFAMILY"/>
</dbReference>
<keyword evidence="2" id="KW-0521">NADP</keyword>
<keyword evidence="7" id="KW-1185">Reference proteome</keyword>
<evidence type="ECO:0000313" key="7">
    <source>
        <dbReference type="Proteomes" id="UP000053611"/>
    </source>
</evidence>
<dbReference type="PANTHER" id="PTHR42901:SF1">
    <property type="entry name" value="ALCOHOL DEHYDROGENASE"/>
    <property type="match status" value="1"/>
</dbReference>
<evidence type="ECO:0000259" key="5">
    <source>
        <dbReference type="SMART" id="SM00822"/>
    </source>
</evidence>
<dbReference type="InterPro" id="IPR057326">
    <property type="entry name" value="KR_dom"/>
</dbReference>
<dbReference type="PROSITE" id="PS00061">
    <property type="entry name" value="ADH_SHORT"/>
    <property type="match status" value="1"/>
</dbReference>
<accession>A0A0J0XH70</accession>
<evidence type="ECO:0000256" key="2">
    <source>
        <dbReference type="ARBA" id="ARBA00022857"/>
    </source>
</evidence>
<evidence type="ECO:0000256" key="3">
    <source>
        <dbReference type="ARBA" id="ARBA00023002"/>
    </source>
</evidence>
<dbReference type="GO" id="GO:0016616">
    <property type="term" value="F:oxidoreductase activity, acting on the CH-OH group of donors, NAD or NADP as acceptor"/>
    <property type="evidence" value="ECO:0007669"/>
    <property type="project" value="UniProtKB-ARBA"/>
</dbReference>
<name>A0A0J0XH70_9TREE</name>
<dbReference type="Proteomes" id="UP000053611">
    <property type="component" value="Unassembled WGS sequence"/>
</dbReference>
<sequence>MLFARHASRILQKAYRYNHTMSVFSSSRLIGKTALITGASSGIGAATAELFSRAGANVVILARRQAMLDQVKAKCEQAHQANGYKDAKVVAFEMDMTNRTAIDGILDKTGGLPIDILVNNAGLVRGREQVGDISPDDIDIMFQTNVIGLFHLTQILVRDFKKRNTGFIVNLGSVAGIEPYAGGSIYCATKHALNAFSGSLMRELVNTNIRVAEIQPGMVETEFSIVRYRGDVDRAHNEYKGLTPLTGEDVAEEIVWVASRPDHVQIAQILMFPSAQASATVNYRKPE</sequence>
<evidence type="ECO:0000256" key="4">
    <source>
        <dbReference type="RuleBase" id="RU000363"/>
    </source>
</evidence>
<comment type="similarity">
    <text evidence="1 4">Belongs to the short-chain dehydrogenases/reductases (SDR) family.</text>
</comment>
<dbReference type="FunFam" id="3.40.50.720:FF:000047">
    <property type="entry name" value="NADP-dependent L-serine/L-allo-threonine dehydrogenase"/>
    <property type="match status" value="1"/>
</dbReference>
<protein>
    <submittedName>
        <fullName evidence="6">NAD(P)-binding protein</fullName>
    </submittedName>
</protein>